<dbReference type="Proteomes" id="UP000306509">
    <property type="component" value="Unassembled WGS sequence"/>
</dbReference>
<dbReference type="GO" id="GO:0016793">
    <property type="term" value="F:triphosphoric monoester hydrolase activity"/>
    <property type="evidence" value="ECO:0007669"/>
    <property type="project" value="InterPro"/>
</dbReference>
<keyword evidence="1 2" id="KW-0378">Hydrolase</keyword>
<evidence type="ECO:0000256" key="2">
    <source>
        <dbReference type="HAMAP-Rule" id="MF_01212"/>
    </source>
</evidence>
<dbReference type="InterPro" id="IPR006261">
    <property type="entry name" value="dGTPase"/>
</dbReference>
<evidence type="ECO:0000256" key="1">
    <source>
        <dbReference type="ARBA" id="ARBA00022801"/>
    </source>
</evidence>
<dbReference type="EMBL" id="QGQD01000046">
    <property type="protein sequence ID" value="TLD00809.1"/>
    <property type="molecule type" value="Genomic_DNA"/>
</dbReference>
<comment type="similarity">
    <text evidence="2">Belongs to the dGTPase family. Type 2 subfamily.</text>
</comment>
<dbReference type="InterPro" id="IPR051094">
    <property type="entry name" value="Diverse_Catalytic_Enzymes"/>
</dbReference>
<evidence type="ECO:0000313" key="5">
    <source>
        <dbReference type="Proteomes" id="UP000306509"/>
    </source>
</evidence>
<comment type="caution">
    <text evidence="4">The sequence shown here is derived from an EMBL/GenBank/DDBJ whole genome shotgun (WGS) entry which is preliminary data.</text>
</comment>
<dbReference type="PANTHER" id="PTHR35795:SF1">
    <property type="entry name" value="BIS(5'-NUCLEOSYL)-TETRAPHOSPHATASE, SYMMETRICAL"/>
    <property type="match status" value="1"/>
</dbReference>
<dbReference type="InterPro" id="IPR023023">
    <property type="entry name" value="dNTPase_2"/>
</dbReference>
<gene>
    <name evidence="4" type="primary">dgt</name>
    <name evidence="4" type="ORF">DSM106044_02276</name>
</gene>
<dbReference type="AlphaFoldDB" id="A0A4U8Q8E4"/>
<sequence>MLTIREKAELREEQIFSPYASLSKNSRGRDRDEPQCDIRPVYQRDRDRILHCKSFRRLKHKTQVFLTPLGDHYRTRLTHTLEVSQTARTIAQALGLNDNLAEAIALGHDLGHTPFGHSGESALNEVCPLGFAHFEQSVRVVELLEKKGKGLNLTWEVRDGILNHRTAGDPNTLEGKVVRLSDKIAYINHDIDDAERAGILREEDIPLEYREILGFTIRERLNTLIHDIVRNSEDKADIIMSPHIEEAMQGLRSFMFKHVYRNPKAKGEEARARNMLQELYYYYSRHLEMLPGEYLELIEKRNEREERVVCDYIAGMTDQYSINKFSELFIPKSWQV</sequence>
<proteinExistence type="inferred from homology"/>
<dbReference type="InterPro" id="IPR026875">
    <property type="entry name" value="PHydrolase_assoc_dom"/>
</dbReference>
<evidence type="ECO:0000313" key="4">
    <source>
        <dbReference type="EMBL" id="TLD00809.1"/>
    </source>
</evidence>
<dbReference type="SUPFAM" id="SSF109604">
    <property type="entry name" value="HD-domain/PDEase-like"/>
    <property type="match status" value="1"/>
</dbReference>
<dbReference type="PANTHER" id="PTHR35795">
    <property type="entry name" value="SLR1885 PROTEIN"/>
    <property type="match status" value="1"/>
</dbReference>
<dbReference type="HAMAP" id="MF_01212">
    <property type="entry name" value="dGTPase_type2"/>
    <property type="match status" value="1"/>
</dbReference>
<feature type="domain" description="HD" evidence="3">
    <location>
        <begin position="76"/>
        <end position="187"/>
    </location>
</feature>
<dbReference type="SMART" id="SM00471">
    <property type="entry name" value="HDc"/>
    <property type="match status" value="1"/>
</dbReference>
<dbReference type="STRING" id="180332.GCA_000797495_05217"/>
<dbReference type="CDD" id="cd00077">
    <property type="entry name" value="HDc"/>
    <property type="match status" value="1"/>
</dbReference>
<keyword evidence="5" id="KW-1185">Reference proteome</keyword>
<dbReference type="NCBIfam" id="NF002327">
    <property type="entry name" value="PRK01286.1-2"/>
    <property type="match status" value="1"/>
</dbReference>
<evidence type="ECO:0000259" key="3">
    <source>
        <dbReference type="PROSITE" id="PS51831"/>
    </source>
</evidence>
<dbReference type="Pfam" id="PF01966">
    <property type="entry name" value="HD"/>
    <property type="match status" value="1"/>
</dbReference>
<dbReference type="Gene3D" id="1.10.3210.10">
    <property type="entry name" value="Hypothetical protein af1432"/>
    <property type="match status" value="1"/>
</dbReference>
<dbReference type="Pfam" id="PF13286">
    <property type="entry name" value="HD_assoc"/>
    <property type="match status" value="1"/>
</dbReference>
<accession>A0A4U8Q8E4</accession>
<dbReference type="NCBIfam" id="TIGR01353">
    <property type="entry name" value="dGTP_triPase"/>
    <property type="match status" value="1"/>
</dbReference>
<dbReference type="InterPro" id="IPR003607">
    <property type="entry name" value="HD/PDEase_dom"/>
</dbReference>
<reference evidence="4 5" key="1">
    <citation type="journal article" date="2019" name="Anaerobe">
        <title>Detection of Robinsoniella peoriensis in multiple bone samples of a trauma patient.</title>
        <authorList>
            <person name="Schrottner P."/>
            <person name="Hartwich K."/>
            <person name="Bunk B."/>
            <person name="Schober I."/>
            <person name="Helbig S."/>
            <person name="Rudolph W.W."/>
            <person name="Gunzer F."/>
        </authorList>
    </citation>
    <scope>NUCLEOTIDE SEQUENCE [LARGE SCALE GENOMIC DNA]</scope>
    <source>
        <strain evidence="4 5">DSM 106044</strain>
    </source>
</reference>
<protein>
    <recommendedName>
        <fullName evidence="2">Deoxyguanosinetriphosphate triphosphohydrolase-like protein</fullName>
    </recommendedName>
</protein>
<name>A0A4U8Q8E4_9FIRM</name>
<dbReference type="InterPro" id="IPR006674">
    <property type="entry name" value="HD_domain"/>
</dbReference>
<dbReference type="PROSITE" id="PS51831">
    <property type="entry name" value="HD"/>
    <property type="match status" value="1"/>
</dbReference>
<organism evidence="4 5">
    <name type="scientific">Robinsoniella peoriensis</name>
    <dbReference type="NCBI Taxonomy" id="180332"/>
    <lineage>
        <taxon>Bacteria</taxon>
        <taxon>Bacillati</taxon>
        <taxon>Bacillota</taxon>
        <taxon>Clostridia</taxon>
        <taxon>Lachnospirales</taxon>
        <taxon>Lachnospiraceae</taxon>
        <taxon>Robinsoniella</taxon>
    </lineage>
</organism>